<reference evidence="3" key="1">
    <citation type="journal article" date="2023" name="Commun. Biol.">
        <title>Genome analysis of Parmales, the sister group of diatoms, reveals the evolutionary specialization of diatoms from phago-mixotrophs to photoautotrophs.</title>
        <authorList>
            <person name="Ban H."/>
            <person name="Sato S."/>
            <person name="Yoshikawa S."/>
            <person name="Yamada K."/>
            <person name="Nakamura Y."/>
            <person name="Ichinomiya M."/>
            <person name="Sato N."/>
            <person name="Blanc-Mathieu R."/>
            <person name="Endo H."/>
            <person name="Kuwata A."/>
            <person name="Ogata H."/>
        </authorList>
    </citation>
    <scope>NUCLEOTIDE SEQUENCE [LARGE SCALE GENOMIC DNA]</scope>
    <source>
        <strain evidence="3">NIES 3701</strain>
    </source>
</reference>
<proteinExistence type="predicted"/>
<dbReference type="OrthoDB" id="10529072at2759"/>
<keyword evidence="3" id="KW-1185">Reference proteome</keyword>
<evidence type="ECO:0000313" key="2">
    <source>
        <dbReference type="EMBL" id="GMH65852.1"/>
    </source>
</evidence>
<organism evidence="2 3">
    <name type="scientific">Triparma strigata</name>
    <dbReference type="NCBI Taxonomy" id="1606541"/>
    <lineage>
        <taxon>Eukaryota</taxon>
        <taxon>Sar</taxon>
        <taxon>Stramenopiles</taxon>
        <taxon>Ochrophyta</taxon>
        <taxon>Bolidophyceae</taxon>
        <taxon>Parmales</taxon>
        <taxon>Triparmaceae</taxon>
        <taxon>Triparma</taxon>
    </lineage>
</organism>
<comment type="caution">
    <text evidence="2">The sequence shown here is derived from an EMBL/GenBank/DDBJ whole genome shotgun (WGS) entry which is preliminary data.</text>
</comment>
<protein>
    <submittedName>
        <fullName evidence="2">Uncharacterized protein</fullName>
    </submittedName>
</protein>
<feature type="transmembrane region" description="Helical" evidence="1">
    <location>
        <begin position="226"/>
        <end position="243"/>
    </location>
</feature>
<accession>A0A9W7E4I8</accession>
<feature type="transmembrane region" description="Helical" evidence="1">
    <location>
        <begin position="66"/>
        <end position="83"/>
    </location>
</feature>
<feature type="transmembrane region" description="Helical" evidence="1">
    <location>
        <begin position="103"/>
        <end position="121"/>
    </location>
</feature>
<evidence type="ECO:0000313" key="3">
    <source>
        <dbReference type="Proteomes" id="UP001165085"/>
    </source>
</evidence>
<keyword evidence="1" id="KW-0472">Membrane</keyword>
<sequence>MRLFSRHSTPTSLYYSFSIPYIVDTKWIKVCSMYDQFDLQSYTTLSSLRSQPSPDIFTALSHHSSYLGKLDVFFFNFICPIILPSYNPTSYSGSYSSIIPEYILPNFPQIIVGLMTFLYLYRRIVWTEYATELDDFIPKPYQSVLVYGCNVVEASLKGFLRPFVNMSNPIQFFVDLNVFLKYYMHVTVGEGSCASITGSQAGMLKRVMSGMFETSGKGETCLDFHLFLYATVILADAVTAIWTDGFKFVRHNYVWYGIFAGFMFGNDYGMEDISVREGFSLKGSQSCVIWFVVRFLGGLEWPDVINWLCGYCVSFIVITFYR</sequence>
<keyword evidence="1" id="KW-1133">Transmembrane helix</keyword>
<dbReference type="Proteomes" id="UP001165085">
    <property type="component" value="Unassembled WGS sequence"/>
</dbReference>
<name>A0A9W7E4I8_9STRA</name>
<keyword evidence="1" id="KW-0812">Transmembrane</keyword>
<dbReference type="AlphaFoldDB" id="A0A9W7E4I8"/>
<dbReference type="EMBL" id="BRXY01000103">
    <property type="protein sequence ID" value="GMH65852.1"/>
    <property type="molecule type" value="Genomic_DNA"/>
</dbReference>
<feature type="transmembrane region" description="Helical" evidence="1">
    <location>
        <begin position="304"/>
        <end position="321"/>
    </location>
</feature>
<evidence type="ECO:0000256" key="1">
    <source>
        <dbReference type="SAM" id="Phobius"/>
    </source>
</evidence>
<gene>
    <name evidence="2" type="ORF">TrST_g224</name>
</gene>